<evidence type="ECO:0000256" key="13">
    <source>
        <dbReference type="ARBA" id="ARBA00037356"/>
    </source>
</evidence>
<evidence type="ECO:0000256" key="6">
    <source>
        <dbReference type="ARBA" id="ARBA00022645"/>
    </source>
</evidence>
<dbReference type="EC" id="3.4.16.-" evidence="14"/>
<comment type="similarity">
    <text evidence="3 14">Belongs to the peptidase S10 family.</text>
</comment>
<evidence type="ECO:0000256" key="4">
    <source>
        <dbReference type="ARBA" id="ARBA00022475"/>
    </source>
</evidence>
<dbReference type="InterPro" id="IPR018202">
    <property type="entry name" value="Ser_caboxypep_ser_AS"/>
</dbReference>
<evidence type="ECO:0000256" key="14">
    <source>
        <dbReference type="RuleBase" id="RU361156"/>
    </source>
</evidence>
<dbReference type="PROSITE" id="PS00560">
    <property type="entry name" value="CARBOXYPEPT_SER_HIS"/>
    <property type="match status" value="1"/>
</dbReference>
<dbReference type="InterPro" id="IPR033124">
    <property type="entry name" value="Ser_caboxypep_his_AS"/>
</dbReference>
<comment type="caution">
    <text evidence="15">The sequence shown here is derived from an EMBL/GenBank/DDBJ whole genome shotgun (WGS) entry which is preliminary data.</text>
</comment>
<dbReference type="PROSITE" id="PS00131">
    <property type="entry name" value="CARBOXYPEPT_SER_SER"/>
    <property type="match status" value="1"/>
</dbReference>
<keyword evidence="16" id="KW-1185">Reference proteome</keyword>
<evidence type="ECO:0000256" key="2">
    <source>
        <dbReference type="ARBA" id="ARBA00004609"/>
    </source>
</evidence>
<keyword evidence="7 14" id="KW-0645">Protease</keyword>
<evidence type="ECO:0000256" key="1">
    <source>
        <dbReference type="ARBA" id="ARBA00001003"/>
    </source>
</evidence>
<keyword evidence="9 14" id="KW-0378">Hydrolase</keyword>
<comment type="subcellular location">
    <subcellularLocation>
        <location evidence="2">Cell membrane</location>
        <topology evidence="2">Lipid-anchor</topology>
        <topology evidence="2">GPI-anchor</topology>
    </subcellularLocation>
</comment>
<reference evidence="15 16" key="1">
    <citation type="submission" date="2018-06" db="EMBL/GenBank/DDBJ databases">
        <title>Complete Genomes of Monosporascus.</title>
        <authorList>
            <person name="Robinson A.J."/>
            <person name="Natvig D.O."/>
        </authorList>
    </citation>
    <scope>NUCLEOTIDE SEQUENCE [LARGE SCALE GENOMIC DNA]</scope>
    <source>
        <strain evidence="15 16">CBS 609.92</strain>
    </source>
</reference>
<accession>A0ABY0HAH8</accession>
<evidence type="ECO:0000313" key="16">
    <source>
        <dbReference type="Proteomes" id="UP000294003"/>
    </source>
</evidence>
<protein>
    <recommendedName>
        <fullName evidence="14">Carboxypeptidase</fullName>
        <ecNumber evidence="14">3.4.16.-</ecNumber>
    </recommendedName>
</protein>
<dbReference type="EMBL" id="QJNS01000079">
    <property type="protein sequence ID" value="RYO88981.1"/>
    <property type="molecule type" value="Genomic_DNA"/>
</dbReference>
<keyword evidence="5" id="KW-0472">Membrane</keyword>
<dbReference type="PANTHER" id="PTHR11802:SF189">
    <property type="entry name" value="CARBOXYPEPTIDASE"/>
    <property type="match status" value="1"/>
</dbReference>
<dbReference type="Gene3D" id="3.40.50.1820">
    <property type="entry name" value="alpha/beta hydrolase"/>
    <property type="match status" value="1"/>
</dbReference>
<keyword evidence="6 14" id="KW-0121">Carboxypeptidase</keyword>
<dbReference type="SUPFAM" id="SSF53474">
    <property type="entry name" value="alpha/beta-Hydrolases"/>
    <property type="match status" value="1"/>
</dbReference>
<dbReference type="InterPro" id="IPR029058">
    <property type="entry name" value="AB_hydrolase_fold"/>
</dbReference>
<sequence>MAPFFRNLLFGNGLFAAAIAAVVPRTPDNFEVNSVLDPSVSLSFKETSICETTPGVKSYSGYVNIPANPEEGREFDIHSFFWFFEARKDPANAPLALWLQGGPGSPSIPAAIGENGPCDVTPDSKGTTLNSWSWNNEVNMLYLDQPVQTGFSYDKIINGTIDETSLPYYVAPAEKYEDLNYHTLAGKFSSQDPRNTTPTTGTAALAAWHFMQIWMKEFPKYKPNDRSFSIWGESYAGHYAPTFSDFFLGQNDKIADGSLDSSAIPLHLDTVGLVNACIDITTQMPFYPEFAFNNTYGLRIINETAYKAAVDAWPACKSKIEKCRTLEARKDPEQLGNDEEVNEACADAYKSCFATMQEPYQPLVNNVFDVTAAIPGSFPPKYAAGYLNNKTIQEELGVHVNFTGLSTAASTAFPGRGDFVRGRNLEILGELLDSGVKVALMYGDRDYQCNWLGGEAISLAIESKISAAFRKAGYAEIHTNDNYVGGMVRQHGNLSFARVFNAGHEVPYYQPETAYEIFMRVTANKDVATGKVKISGCGSEYSTKGQGNIFAISNGLPTPHKQECYFWDMFETCEQEQIKLAKEGSAIFEDFIMTGYRSDNGTVVRF</sequence>
<name>A0ABY0HAH8_9PEZI</name>
<evidence type="ECO:0000256" key="10">
    <source>
        <dbReference type="ARBA" id="ARBA00023026"/>
    </source>
</evidence>
<keyword evidence="8 14" id="KW-0732">Signal</keyword>
<proteinExistence type="inferred from homology"/>
<evidence type="ECO:0000256" key="3">
    <source>
        <dbReference type="ARBA" id="ARBA00009431"/>
    </source>
</evidence>
<dbReference type="InterPro" id="IPR001563">
    <property type="entry name" value="Peptidase_S10"/>
</dbReference>
<keyword evidence="5" id="KW-0336">GPI-anchor</keyword>
<dbReference type="Pfam" id="PF00450">
    <property type="entry name" value="Peptidase_S10"/>
    <property type="match status" value="1"/>
</dbReference>
<comment type="catalytic activity">
    <reaction evidence="1">
        <text>Preferential release of a C-terminal arginine or lysine residue.</text>
        <dbReference type="EC" id="3.4.16.6"/>
    </reaction>
</comment>
<evidence type="ECO:0000256" key="8">
    <source>
        <dbReference type="ARBA" id="ARBA00022729"/>
    </source>
</evidence>
<evidence type="ECO:0000256" key="9">
    <source>
        <dbReference type="ARBA" id="ARBA00022801"/>
    </source>
</evidence>
<feature type="chain" id="PRO_5044998211" description="Carboxypeptidase" evidence="14">
    <location>
        <begin position="21"/>
        <end position="606"/>
    </location>
</feature>
<comment type="function">
    <text evidence="13">Extracellular serine carboxypeptidase that contributes to pathogenicity.</text>
</comment>
<keyword evidence="12" id="KW-0449">Lipoprotein</keyword>
<evidence type="ECO:0000256" key="12">
    <source>
        <dbReference type="ARBA" id="ARBA00023288"/>
    </source>
</evidence>
<dbReference type="PANTHER" id="PTHR11802">
    <property type="entry name" value="SERINE PROTEASE FAMILY S10 SERINE CARBOXYPEPTIDASE"/>
    <property type="match status" value="1"/>
</dbReference>
<evidence type="ECO:0000256" key="11">
    <source>
        <dbReference type="ARBA" id="ARBA00023180"/>
    </source>
</evidence>
<evidence type="ECO:0000256" key="7">
    <source>
        <dbReference type="ARBA" id="ARBA00022670"/>
    </source>
</evidence>
<organism evidence="15 16">
    <name type="scientific">Monosporascus cannonballus</name>
    <dbReference type="NCBI Taxonomy" id="155416"/>
    <lineage>
        <taxon>Eukaryota</taxon>
        <taxon>Fungi</taxon>
        <taxon>Dikarya</taxon>
        <taxon>Ascomycota</taxon>
        <taxon>Pezizomycotina</taxon>
        <taxon>Sordariomycetes</taxon>
        <taxon>Xylariomycetidae</taxon>
        <taxon>Xylariales</taxon>
        <taxon>Xylariales incertae sedis</taxon>
        <taxon>Monosporascus</taxon>
    </lineage>
</organism>
<dbReference type="PRINTS" id="PR00724">
    <property type="entry name" value="CRBOXYPTASEC"/>
</dbReference>
<keyword evidence="11" id="KW-0325">Glycoprotein</keyword>
<keyword evidence="10" id="KW-0843">Virulence</keyword>
<keyword evidence="4" id="KW-1003">Cell membrane</keyword>
<gene>
    <name evidence="15" type="ORF">DL762_003477</name>
</gene>
<dbReference type="Proteomes" id="UP000294003">
    <property type="component" value="Unassembled WGS sequence"/>
</dbReference>
<feature type="signal peptide" evidence="14">
    <location>
        <begin position="1"/>
        <end position="20"/>
    </location>
</feature>
<evidence type="ECO:0000256" key="5">
    <source>
        <dbReference type="ARBA" id="ARBA00022622"/>
    </source>
</evidence>
<evidence type="ECO:0000313" key="15">
    <source>
        <dbReference type="EMBL" id="RYO88981.1"/>
    </source>
</evidence>